<organism evidence="3 4">
    <name type="scientific">Streptomyces antimicrobicus</name>
    <dbReference type="NCBI Taxonomy" id="2883108"/>
    <lineage>
        <taxon>Bacteria</taxon>
        <taxon>Bacillati</taxon>
        <taxon>Actinomycetota</taxon>
        <taxon>Actinomycetes</taxon>
        <taxon>Kitasatosporales</taxon>
        <taxon>Streptomycetaceae</taxon>
        <taxon>Streptomyces</taxon>
    </lineage>
</organism>
<dbReference type="RefSeq" id="WP_226725117.1">
    <property type="nucleotide sequence ID" value="NZ_JAJAUY010000008.1"/>
</dbReference>
<accession>A0ABS8B1L0</accession>
<feature type="compositionally biased region" description="Low complexity" evidence="1">
    <location>
        <begin position="134"/>
        <end position="155"/>
    </location>
</feature>
<name>A0ABS8B1L0_9ACTN</name>
<keyword evidence="2" id="KW-0812">Transmembrane</keyword>
<feature type="compositionally biased region" description="Pro residues" evidence="1">
    <location>
        <begin position="164"/>
        <end position="173"/>
    </location>
</feature>
<feature type="transmembrane region" description="Helical" evidence="2">
    <location>
        <begin position="85"/>
        <end position="103"/>
    </location>
</feature>
<evidence type="ECO:0000313" key="3">
    <source>
        <dbReference type="EMBL" id="MCB5178495.1"/>
    </source>
</evidence>
<feature type="region of interest" description="Disordered" evidence="1">
    <location>
        <begin position="133"/>
        <end position="173"/>
    </location>
</feature>
<reference evidence="3 4" key="1">
    <citation type="submission" date="2021-10" db="EMBL/GenBank/DDBJ databases">
        <title>Streptomyces sp. strain SMC 277, a novel streptomycete isolated from soil.</title>
        <authorList>
            <person name="Chanama M."/>
        </authorList>
    </citation>
    <scope>NUCLEOTIDE SEQUENCE [LARGE SCALE GENOMIC DNA]</scope>
    <source>
        <strain evidence="3 4">SMC 277</strain>
    </source>
</reference>
<keyword evidence="2" id="KW-0472">Membrane</keyword>
<evidence type="ECO:0000313" key="4">
    <source>
        <dbReference type="Proteomes" id="UP001199054"/>
    </source>
</evidence>
<protein>
    <recommendedName>
        <fullName evidence="5">Integral membrane protein</fullName>
    </recommendedName>
</protein>
<keyword evidence="4" id="KW-1185">Reference proteome</keyword>
<comment type="caution">
    <text evidence="3">The sequence shown here is derived from an EMBL/GenBank/DDBJ whole genome shotgun (WGS) entry which is preliminary data.</text>
</comment>
<gene>
    <name evidence="3" type="ORF">LG632_03705</name>
</gene>
<proteinExistence type="predicted"/>
<evidence type="ECO:0000256" key="2">
    <source>
        <dbReference type="SAM" id="Phobius"/>
    </source>
</evidence>
<dbReference type="EMBL" id="JAJAUY010000008">
    <property type="protein sequence ID" value="MCB5178495.1"/>
    <property type="molecule type" value="Genomic_DNA"/>
</dbReference>
<sequence length="173" mass="16716">MLRRIVAAAAAVVLVVEAAAVVVVHLVLGRATAGQSMSIAGSDPDVMSKATYALGAGLGAFLVLCAALLAVAAVRDRPPGRFGRVLLIGAAVTNGVLSALVAALVGWGAFAALTAVLCLLVLFLVLHGRPEVRPGSAPTGPGPHAAGTGPAPDAGTGPGTGPAGAPPVTPTSP</sequence>
<evidence type="ECO:0000256" key="1">
    <source>
        <dbReference type="SAM" id="MobiDB-lite"/>
    </source>
</evidence>
<feature type="transmembrane region" description="Helical" evidence="2">
    <location>
        <begin position="52"/>
        <end position="73"/>
    </location>
</feature>
<dbReference type="Proteomes" id="UP001199054">
    <property type="component" value="Unassembled WGS sequence"/>
</dbReference>
<evidence type="ECO:0008006" key="5">
    <source>
        <dbReference type="Google" id="ProtNLM"/>
    </source>
</evidence>
<feature type="transmembrane region" description="Helical" evidence="2">
    <location>
        <begin position="109"/>
        <end position="126"/>
    </location>
</feature>
<keyword evidence="2" id="KW-1133">Transmembrane helix</keyword>